<proteinExistence type="predicted"/>
<dbReference type="AlphaFoldDB" id="A0A561WWG2"/>
<sequence>MLSIPAVRTLAGCLLAVDADADALGWGQPATLLLIHDRPLHTAGPAPMREMRSLEFPLRRDDLLTEPTGLPALLHRLAAGLHHPHTPTPYRTTLNTILRLIRATTPDARLLAWATCYDDILTTDGQPRQARRIDAVDVDGRVYQLTRPRGEDHPVLLVDDRPDTQDVPATYCGLTALLAATAGHLQGGARPDTA</sequence>
<accession>A0A561WWG2</accession>
<evidence type="ECO:0000313" key="2">
    <source>
        <dbReference type="Proteomes" id="UP000319927"/>
    </source>
</evidence>
<comment type="caution">
    <text evidence="1">The sequence shown here is derived from an EMBL/GenBank/DDBJ whole genome shotgun (WGS) entry which is preliminary data.</text>
</comment>
<dbReference type="EMBL" id="VIXA01000001">
    <property type="protein sequence ID" value="TWG28181.1"/>
    <property type="molecule type" value="Genomic_DNA"/>
</dbReference>
<name>A0A561WWG2_9ACTN</name>
<keyword evidence="2" id="KW-1185">Reference proteome</keyword>
<protein>
    <submittedName>
        <fullName evidence="1">Uncharacterized protein</fullName>
    </submittedName>
</protein>
<gene>
    <name evidence="1" type="ORF">FHX75_111332</name>
</gene>
<reference evidence="1 2" key="1">
    <citation type="submission" date="2019-06" db="EMBL/GenBank/DDBJ databases">
        <title>Sequencing the genomes of 1000 actinobacteria strains.</title>
        <authorList>
            <person name="Klenk H.-P."/>
        </authorList>
    </citation>
    <scope>NUCLEOTIDE SEQUENCE [LARGE SCALE GENOMIC DNA]</scope>
    <source>
        <strain evidence="1 2">DSM 102131</strain>
    </source>
</reference>
<dbReference type="OrthoDB" id="3382537at2"/>
<dbReference type="Proteomes" id="UP000319927">
    <property type="component" value="Unassembled WGS sequence"/>
</dbReference>
<dbReference type="RefSeq" id="WP_154937144.1">
    <property type="nucleotide sequence ID" value="NZ_VIXA01000001.1"/>
</dbReference>
<evidence type="ECO:0000313" key="1">
    <source>
        <dbReference type="EMBL" id="TWG28181.1"/>
    </source>
</evidence>
<organism evidence="1 2">
    <name type="scientific">Micromonospora palomenae</name>
    <dbReference type="NCBI Taxonomy" id="1461247"/>
    <lineage>
        <taxon>Bacteria</taxon>
        <taxon>Bacillati</taxon>
        <taxon>Actinomycetota</taxon>
        <taxon>Actinomycetes</taxon>
        <taxon>Micromonosporales</taxon>
        <taxon>Micromonosporaceae</taxon>
        <taxon>Micromonospora</taxon>
    </lineage>
</organism>